<keyword evidence="4 10" id="KW-0812">Transmembrane</keyword>
<evidence type="ECO:0000313" key="12">
    <source>
        <dbReference type="Proteomes" id="UP000076532"/>
    </source>
</evidence>
<protein>
    <recommendedName>
        <fullName evidence="3">Signal peptidase complex subunit 2</fullName>
    </recommendedName>
</protein>
<dbReference type="Proteomes" id="UP000076532">
    <property type="component" value="Unassembled WGS sequence"/>
</dbReference>
<accession>A0A166RS06</accession>
<comment type="function">
    <text evidence="8">Component of the signal peptidase complex (SPC) which catalyzes the cleavage of N-terminal signal sequences from nascent proteins as they are translocated into the lumen of the endoplasmic reticulum. Enhances the enzymatic activity of SPC and facilitates the interactions between different components of the translocation site.</text>
</comment>
<proteinExistence type="inferred from homology"/>
<evidence type="ECO:0000256" key="2">
    <source>
        <dbReference type="ARBA" id="ARBA00007324"/>
    </source>
</evidence>
<feature type="transmembrane region" description="Helical" evidence="10">
    <location>
        <begin position="96"/>
        <end position="114"/>
    </location>
</feature>
<evidence type="ECO:0000256" key="7">
    <source>
        <dbReference type="ARBA" id="ARBA00023136"/>
    </source>
</evidence>
<dbReference type="GO" id="GO:0006465">
    <property type="term" value="P:signal peptide processing"/>
    <property type="evidence" value="ECO:0007669"/>
    <property type="project" value="InterPro"/>
</dbReference>
<feature type="region of interest" description="Disordered" evidence="9">
    <location>
        <begin position="1"/>
        <end position="47"/>
    </location>
</feature>
<evidence type="ECO:0000313" key="11">
    <source>
        <dbReference type="EMBL" id="KZP28590.1"/>
    </source>
</evidence>
<dbReference type="OrthoDB" id="29558at2759"/>
<dbReference type="AlphaFoldDB" id="A0A166RS06"/>
<keyword evidence="6 10" id="KW-1133">Transmembrane helix</keyword>
<feature type="compositionally biased region" description="Low complexity" evidence="9">
    <location>
        <begin position="8"/>
        <end position="19"/>
    </location>
</feature>
<keyword evidence="7 10" id="KW-0472">Membrane</keyword>
<sequence>MAPRSRKAANGDAADAQAQTPTKTNGASTRTRSLSSEPPATLGPLSVVIPEEEREEVKVNNASVSELKNACDDALKRFLARPDLFRQQYLHTDVRLALGWAGVAVAAFTGLYGYKVEFEKAKPVVWAGLIMYFLLTAMQTLYAYLIEGNIIFVGKRKTFSKRIMTERLTISSQTEPVKKATTTTPAYALSATYVQSASGGKSLLARGKASESRTYHHFFDEAGVMDQPAFEQWVGTLVERVMENRDS</sequence>
<reference evidence="11 12" key="1">
    <citation type="journal article" date="2016" name="Mol. Biol. Evol.">
        <title>Comparative Genomics of Early-Diverging Mushroom-Forming Fungi Provides Insights into the Origins of Lignocellulose Decay Capabilities.</title>
        <authorList>
            <person name="Nagy L.G."/>
            <person name="Riley R."/>
            <person name="Tritt A."/>
            <person name="Adam C."/>
            <person name="Daum C."/>
            <person name="Floudas D."/>
            <person name="Sun H."/>
            <person name="Yadav J.S."/>
            <person name="Pangilinan J."/>
            <person name="Larsson K.H."/>
            <person name="Matsuura K."/>
            <person name="Barry K."/>
            <person name="Labutti K."/>
            <person name="Kuo R."/>
            <person name="Ohm R.A."/>
            <person name="Bhattacharya S.S."/>
            <person name="Shirouzu T."/>
            <person name="Yoshinaga Y."/>
            <person name="Martin F.M."/>
            <person name="Grigoriev I.V."/>
            <person name="Hibbett D.S."/>
        </authorList>
    </citation>
    <scope>NUCLEOTIDE SEQUENCE [LARGE SCALE GENOMIC DNA]</scope>
    <source>
        <strain evidence="11 12">CBS 109695</strain>
    </source>
</reference>
<evidence type="ECO:0000256" key="3">
    <source>
        <dbReference type="ARBA" id="ARBA00017057"/>
    </source>
</evidence>
<dbReference type="EMBL" id="KV417502">
    <property type="protein sequence ID" value="KZP28590.1"/>
    <property type="molecule type" value="Genomic_DNA"/>
</dbReference>
<keyword evidence="12" id="KW-1185">Reference proteome</keyword>
<dbReference type="Pfam" id="PF06703">
    <property type="entry name" value="SPC25"/>
    <property type="match status" value="1"/>
</dbReference>
<dbReference type="InterPro" id="IPR009582">
    <property type="entry name" value="Spc2/SPCS2"/>
</dbReference>
<keyword evidence="5" id="KW-0256">Endoplasmic reticulum</keyword>
<evidence type="ECO:0000256" key="4">
    <source>
        <dbReference type="ARBA" id="ARBA00022692"/>
    </source>
</evidence>
<dbReference type="PANTHER" id="PTHR13085">
    <property type="entry name" value="MICROSOMAL SIGNAL PEPTIDASE 25 KDA SUBUNIT"/>
    <property type="match status" value="1"/>
</dbReference>
<dbReference type="STRING" id="436010.A0A166RS06"/>
<comment type="subcellular location">
    <subcellularLocation>
        <location evidence="1">Endoplasmic reticulum membrane</location>
        <topology evidence="1">Multi-pass membrane protein</topology>
    </subcellularLocation>
</comment>
<evidence type="ECO:0000256" key="10">
    <source>
        <dbReference type="SAM" id="Phobius"/>
    </source>
</evidence>
<name>A0A166RS06_9AGAM</name>
<evidence type="ECO:0000256" key="9">
    <source>
        <dbReference type="SAM" id="MobiDB-lite"/>
    </source>
</evidence>
<dbReference type="GO" id="GO:0005787">
    <property type="term" value="C:signal peptidase complex"/>
    <property type="evidence" value="ECO:0007669"/>
    <property type="project" value="InterPro"/>
</dbReference>
<dbReference type="GO" id="GO:0045047">
    <property type="term" value="P:protein targeting to ER"/>
    <property type="evidence" value="ECO:0007669"/>
    <property type="project" value="TreeGrafter"/>
</dbReference>
<evidence type="ECO:0000256" key="1">
    <source>
        <dbReference type="ARBA" id="ARBA00004477"/>
    </source>
</evidence>
<feature type="transmembrane region" description="Helical" evidence="10">
    <location>
        <begin position="126"/>
        <end position="154"/>
    </location>
</feature>
<feature type="compositionally biased region" description="Polar residues" evidence="9">
    <location>
        <begin position="20"/>
        <end position="38"/>
    </location>
</feature>
<dbReference type="PANTHER" id="PTHR13085:SF0">
    <property type="entry name" value="SIGNAL PEPTIDASE COMPLEX SUBUNIT 2"/>
    <property type="match status" value="1"/>
</dbReference>
<gene>
    <name evidence="11" type="ORF">FIBSPDRAFT_728755</name>
</gene>
<comment type="similarity">
    <text evidence="2">Belongs to the SPCS2 family.</text>
</comment>
<evidence type="ECO:0000256" key="5">
    <source>
        <dbReference type="ARBA" id="ARBA00022824"/>
    </source>
</evidence>
<evidence type="ECO:0000256" key="6">
    <source>
        <dbReference type="ARBA" id="ARBA00022989"/>
    </source>
</evidence>
<organism evidence="11 12">
    <name type="scientific">Athelia psychrophila</name>
    <dbReference type="NCBI Taxonomy" id="1759441"/>
    <lineage>
        <taxon>Eukaryota</taxon>
        <taxon>Fungi</taxon>
        <taxon>Dikarya</taxon>
        <taxon>Basidiomycota</taxon>
        <taxon>Agaricomycotina</taxon>
        <taxon>Agaricomycetes</taxon>
        <taxon>Agaricomycetidae</taxon>
        <taxon>Atheliales</taxon>
        <taxon>Atheliaceae</taxon>
        <taxon>Athelia</taxon>
    </lineage>
</organism>
<evidence type="ECO:0000256" key="8">
    <source>
        <dbReference type="ARBA" id="ARBA00045608"/>
    </source>
</evidence>